<gene>
    <name evidence="2" type="ORF">D4764_02G0000880</name>
</gene>
<comment type="caution">
    <text evidence="2">The sequence shown here is derived from an EMBL/GenBank/DDBJ whole genome shotgun (WGS) entry which is preliminary data.</text>
</comment>
<sequence>MHNCLEVLLWDGCGWKQQSNLVYKNLNWVHPNSEGAAWTQLEFWILPSNVPIRTANTAENKNIQHDQDQDRDHRDAFHALKHTEAGPGRVRGCCPLQAERGGKEGGEGRGGEVGTRSATGVREPGSEQHIAFTFIFLLDSSHHLDPRWRTAPVSTWDPNNAEVVQPPSLLFSLTLLKHQDLVEDTPPARLRASTSLFCAITSAGSEESWAAWTDRTSL</sequence>
<accession>A0A5C6NN19</accession>
<dbReference type="AlphaFoldDB" id="A0A5C6NN19"/>
<keyword evidence="3" id="KW-1185">Reference proteome</keyword>
<evidence type="ECO:0000256" key="1">
    <source>
        <dbReference type="SAM" id="MobiDB-lite"/>
    </source>
</evidence>
<dbReference type="Proteomes" id="UP000324091">
    <property type="component" value="Chromosome 2"/>
</dbReference>
<evidence type="ECO:0000313" key="3">
    <source>
        <dbReference type="Proteomes" id="UP000324091"/>
    </source>
</evidence>
<protein>
    <submittedName>
        <fullName evidence="2">Uncharacterized protein</fullName>
    </submittedName>
</protein>
<proteinExistence type="predicted"/>
<feature type="compositionally biased region" description="Basic and acidic residues" evidence="1">
    <location>
        <begin position="100"/>
        <end position="110"/>
    </location>
</feature>
<name>A0A5C6NN19_9TELE</name>
<dbReference type="EMBL" id="RHFK02000012">
    <property type="protein sequence ID" value="TWW67047.1"/>
    <property type="molecule type" value="Genomic_DNA"/>
</dbReference>
<reference evidence="2 3" key="1">
    <citation type="submission" date="2019-04" db="EMBL/GenBank/DDBJ databases">
        <title>Chromosome genome assembly for Takifugu flavidus.</title>
        <authorList>
            <person name="Xiao S."/>
        </authorList>
    </citation>
    <scope>NUCLEOTIDE SEQUENCE [LARGE SCALE GENOMIC DNA]</scope>
    <source>
        <strain evidence="2">HTHZ2018</strain>
        <tissue evidence="2">Muscle</tissue>
    </source>
</reference>
<evidence type="ECO:0000313" key="2">
    <source>
        <dbReference type="EMBL" id="TWW67047.1"/>
    </source>
</evidence>
<feature type="region of interest" description="Disordered" evidence="1">
    <location>
        <begin position="99"/>
        <end position="123"/>
    </location>
</feature>
<organism evidence="2 3">
    <name type="scientific">Takifugu flavidus</name>
    <name type="common">sansaifugu</name>
    <dbReference type="NCBI Taxonomy" id="433684"/>
    <lineage>
        <taxon>Eukaryota</taxon>
        <taxon>Metazoa</taxon>
        <taxon>Chordata</taxon>
        <taxon>Craniata</taxon>
        <taxon>Vertebrata</taxon>
        <taxon>Euteleostomi</taxon>
        <taxon>Actinopterygii</taxon>
        <taxon>Neopterygii</taxon>
        <taxon>Teleostei</taxon>
        <taxon>Neoteleostei</taxon>
        <taxon>Acanthomorphata</taxon>
        <taxon>Eupercaria</taxon>
        <taxon>Tetraodontiformes</taxon>
        <taxon>Tetradontoidea</taxon>
        <taxon>Tetraodontidae</taxon>
        <taxon>Takifugu</taxon>
    </lineage>
</organism>